<evidence type="ECO:0000313" key="2">
    <source>
        <dbReference type="Proteomes" id="UP000799750"/>
    </source>
</evidence>
<evidence type="ECO:0000313" key="1">
    <source>
        <dbReference type="EMBL" id="KAF2491199.1"/>
    </source>
</evidence>
<sequence>MPFSLDGSLSEELIDRIVQFVPLRPEPWLRYEPRSPKPESPKFSGLAALCLTNKKISRIATPHLYSDIFLEYIEFGVGLRHLLPLTLHMWQSPSHAALVRSFSIRGSWDEKAAAPAPFLDRDKPEYKDHRINWPEHGDLHSIIRARVAEYAKDDEEATAWFEDVKNGRDEGAVLALLLAGLPKLRKLDLSPDYSDPNSYMLRIFQRLSLHKNRLHTSPGSDHPNCPTPFASLTDVFMAGEDDKYPNQPDFFFGALALPALRHLYTYRVGVEGQDAVHDILAAIPPESSPVEFIEVRASKIYSPDLLRVLRIATPGSLKTFMYEIGCSWAWTPVQHEKILAALGPHAPHLTALALSHEDYYPYQDTQDHDEETPCALQFTHFTALRQLKFAPVFVWGHDGLFSPPPEGTQGAAVTDYRAKLWRALPPALEELWITHVRDLGALGYGEQITGFVTRHLFTALEEVLVMKARCFPGLTRLKLEGKIAVLEKWGVDIVAFMRLADGYGVQVTLISTAGDVPYKGESEEMRWGWDEDVRWNECINNQGPPKTVFTYEKGEEGLEKRLEELVAPFEGTPVYCSGSRLAPAAR</sequence>
<accession>A0A6A6QGF3</accession>
<dbReference type="Proteomes" id="UP000799750">
    <property type="component" value="Unassembled WGS sequence"/>
</dbReference>
<keyword evidence="2" id="KW-1185">Reference proteome</keyword>
<protein>
    <submittedName>
        <fullName evidence="1">Uncharacterized protein</fullName>
    </submittedName>
</protein>
<name>A0A6A6QGF3_9PEZI</name>
<dbReference type="AlphaFoldDB" id="A0A6A6QGF3"/>
<proteinExistence type="predicted"/>
<dbReference type="OrthoDB" id="5130616at2759"/>
<reference evidence="1" key="1">
    <citation type="journal article" date="2020" name="Stud. Mycol.">
        <title>101 Dothideomycetes genomes: a test case for predicting lifestyles and emergence of pathogens.</title>
        <authorList>
            <person name="Haridas S."/>
            <person name="Albert R."/>
            <person name="Binder M."/>
            <person name="Bloem J."/>
            <person name="Labutti K."/>
            <person name="Salamov A."/>
            <person name="Andreopoulos B."/>
            <person name="Baker S."/>
            <person name="Barry K."/>
            <person name="Bills G."/>
            <person name="Bluhm B."/>
            <person name="Cannon C."/>
            <person name="Castanera R."/>
            <person name="Culley D."/>
            <person name="Daum C."/>
            <person name="Ezra D."/>
            <person name="Gonzalez J."/>
            <person name="Henrissat B."/>
            <person name="Kuo A."/>
            <person name="Liang C."/>
            <person name="Lipzen A."/>
            <person name="Lutzoni F."/>
            <person name="Magnuson J."/>
            <person name="Mondo S."/>
            <person name="Nolan M."/>
            <person name="Ohm R."/>
            <person name="Pangilinan J."/>
            <person name="Park H.-J."/>
            <person name="Ramirez L."/>
            <person name="Alfaro M."/>
            <person name="Sun H."/>
            <person name="Tritt A."/>
            <person name="Yoshinaga Y."/>
            <person name="Zwiers L.-H."/>
            <person name="Turgeon B."/>
            <person name="Goodwin S."/>
            <person name="Spatafora J."/>
            <person name="Crous P."/>
            <person name="Grigoriev I."/>
        </authorList>
    </citation>
    <scope>NUCLEOTIDE SEQUENCE</scope>
    <source>
        <strain evidence="1">CBS 269.34</strain>
    </source>
</reference>
<gene>
    <name evidence="1" type="ORF">BU16DRAFT_530716</name>
</gene>
<organism evidence="1 2">
    <name type="scientific">Lophium mytilinum</name>
    <dbReference type="NCBI Taxonomy" id="390894"/>
    <lineage>
        <taxon>Eukaryota</taxon>
        <taxon>Fungi</taxon>
        <taxon>Dikarya</taxon>
        <taxon>Ascomycota</taxon>
        <taxon>Pezizomycotina</taxon>
        <taxon>Dothideomycetes</taxon>
        <taxon>Pleosporomycetidae</taxon>
        <taxon>Mytilinidiales</taxon>
        <taxon>Mytilinidiaceae</taxon>
        <taxon>Lophium</taxon>
    </lineage>
</organism>
<dbReference type="EMBL" id="MU004196">
    <property type="protein sequence ID" value="KAF2491199.1"/>
    <property type="molecule type" value="Genomic_DNA"/>
</dbReference>